<proteinExistence type="inferred from homology"/>
<feature type="domain" description="UspA" evidence="2">
    <location>
        <begin position="6"/>
        <end position="141"/>
    </location>
</feature>
<accession>A0A9Y2IB42</accession>
<dbReference type="EMBL" id="CP127294">
    <property type="protein sequence ID" value="WIX76649.1"/>
    <property type="molecule type" value="Genomic_DNA"/>
</dbReference>
<dbReference type="Gene3D" id="3.40.50.620">
    <property type="entry name" value="HUPs"/>
    <property type="match status" value="2"/>
</dbReference>
<evidence type="ECO:0000313" key="3">
    <source>
        <dbReference type="EMBL" id="WIX76649.1"/>
    </source>
</evidence>
<keyword evidence="4" id="KW-1185">Reference proteome</keyword>
<dbReference type="PANTHER" id="PTHR31964">
    <property type="entry name" value="ADENINE NUCLEOTIDE ALPHA HYDROLASES-LIKE SUPERFAMILY PROTEIN"/>
    <property type="match status" value="1"/>
</dbReference>
<dbReference type="AlphaFoldDB" id="A0A9Y2IB42"/>
<comment type="similarity">
    <text evidence="1">Belongs to the universal stress protein A family.</text>
</comment>
<evidence type="ECO:0000313" key="4">
    <source>
        <dbReference type="Proteomes" id="UP001236014"/>
    </source>
</evidence>
<dbReference type="Pfam" id="PF00582">
    <property type="entry name" value="Usp"/>
    <property type="match status" value="2"/>
</dbReference>
<protein>
    <submittedName>
        <fullName evidence="3">Universal stress protein</fullName>
    </submittedName>
</protein>
<dbReference type="RefSeq" id="WP_285967397.1">
    <property type="nucleotide sequence ID" value="NZ_CP127294.1"/>
</dbReference>
<organism evidence="3 4">
    <name type="scientific">Amycolatopsis carbonis</name>
    <dbReference type="NCBI Taxonomy" id="715471"/>
    <lineage>
        <taxon>Bacteria</taxon>
        <taxon>Bacillati</taxon>
        <taxon>Actinomycetota</taxon>
        <taxon>Actinomycetes</taxon>
        <taxon>Pseudonocardiales</taxon>
        <taxon>Pseudonocardiaceae</taxon>
        <taxon>Amycolatopsis</taxon>
    </lineage>
</organism>
<feature type="domain" description="UspA" evidence="2">
    <location>
        <begin position="149"/>
        <end position="284"/>
    </location>
</feature>
<dbReference type="InterPro" id="IPR014729">
    <property type="entry name" value="Rossmann-like_a/b/a_fold"/>
</dbReference>
<dbReference type="InterPro" id="IPR006016">
    <property type="entry name" value="UspA"/>
</dbReference>
<dbReference type="SUPFAM" id="SSF52402">
    <property type="entry name" value="Adenine nucleotide alpha hydrolases-like"/>
    <property type="match status" value="2"/>
</dbReference>
<dbReference type="Proteomes" id="UP001236014">
    <property type="component" value="Chromosome"/>
</dbReference>
<dbReference type="PRINTS" id="PR01438">
    <property type="entry name" value="UNVRSLSTRESS"/>
</dbReference>
<dbReference type="InterPro" id="IPR006015">
    <property type="entry name" value="Universal_stress_UspA"/>
</dbReference>
<dbReference type="KEGG" id="acab:QRX50_35085"/>
<dbReference type="PANTHER" id="PTHR31964:SF113">
    <property type="entry name" value="USPA DOMAIN-CONTAINING PROTEIN"/>
    <property type="match status" value="1"/>
</dbReference>
<evidence type="ECO:0000256" key="1">
    <source>
        <dbReference type="ARBA" id="ARBA00008791"/>
    </source>
</evidence>
<name>A0A9Y2IB42_9PSEU</name>
<sequence length="285" mass="29851">MTDPAIVVGVDGSDQALDAVRWAAAEAAPRALPLQLVSAVDPAIAVATAGPPVVEEAVEAIEQIAKADLEKAAQLARVTADITVRTEYFPSPAIPVLVEQSKHARLLALGASGRGGYAGMLLGSTAVSVVARSECPVVVVRPAAEPAGPVVVGVDGNETSLGALAAAFDEAAWRRAPLVAVHSWFDSDYLLATQYGLVEGEPEEEEQAQVLAESLAGWQEKYPDVTVQRVVVRDHPRHQLLEWSHKAQLVVVGSRGRGGFKGLVLGSTSQALIQHASCPVMVVRG</sequence>
<evidence type="ECO:0000259" key="2">
    <source>
        <dbReference type="Pfam" id="PF00582"/>
    </source>
</evidence>
<reference evidence="3 4" key="1">
    <citation type="submission" date="2023-06" db="EMBL/GenBank/DDBJ databases">
        <authorList>
            <person name="Oyuntsetseg B."/>
            <person name="Kim S.B."/>
        </authorList>
    </citation>
    <scope>NUCLEOTIDE SEQUENCE [LARGE SCALE GENOMIC DNA]</scope>
    <source>
        <strain evidence="3 4">2-15</strain>
    </source>
</reference>
<gene>
    <name evidence="3" type="ORF">QRX50_35085</name>
</gene>